<dbReference type="GO" id="GO:0032993">
    <property type="term" value="C:protein-DNA complex"/>
    <property type="evidence" value="ECO:0007669"/>
    <property type="project" value="TreeGrafter"/>
</dbReference>
<evidence type="ECO:0000256" key="4">
    <source>
        <dbReference type="ARBA" id="ARBA00023204"/>
    </source>
</evidence>
<dbReference type="AlphaFoldDB" id="A0A418MC77"/>
<dbReference type="GO" id="GO:0006285">
    <property type="term" value="P:base-excision repair, AP site formation"/>
    <property type="evidence" value="ECO:0007669"/>
    <property type="project" value="TreeGrafter"/>
</dbReference>
<dbReference type="EMBL" id="QXED01000003">
    <property type="protein sequence ID" value="RIV23984.1"/>
    <property type="molecule type" value="Genomic_DNA"/>
</dbReference>
<reference evidence="6 7" key="1">
    <citation type="submission" date="2018-08" db="EMBL/GenBank/DDBJ databases">
        <title>Fibrisoma montanum sp. nov., isolated from Danxia mountain soil.</title>
        <authorList>
            <person name="Huang Y."/>
        </authorList>
    </citation>
    <scope>NUCLEOTIDE SEQUENCE [LARGE SCALE GENOMIC DNA]</scope>
    <source>
        <strain evidence="6 7">HYT19</strain>
    </source>
</reference>
<comment type="catalytic activity">
    <reaction evidence="1">
        <text>Hydrolysis of alkylated DNA, releasing 3-methyladenine, 3-methylguanine, 7-methylguanine and 7-methyladenine.</text>
        <dbReference type="EC" id="3.2.2.21"/>
    </reaction>
</comment>
<dbReference type="PANTHER" id="PTHR43003:SF5">
    <property type="entry name" value="DNA-3-METHYLADENINE GLYCOSYLASE"/>
    <property type="match status" value="1"/>
</dbReference>
<feature type="domain" description="HhH-GPD" evidence="5">
    <location>
        <begin position="47"/>
        <end position="203"/>
    </location>
</feature>
<evidence type="ECO:0000256" key="2">
    <source>
        <dbReference type="ARBA" id="ARBA00012000"/>
    </source>
</evidence>
<dbReference type="InterPro" id="IPR051912">
    <property type="entry name" value="Alkylbase_DNA_Glycosylase/TA"/>
</dbReference>
<dbReference type="PANTHER" id="PTHR43003">
    <property type="entry name" value="DNA-3-METHYLADENINE GLYCOSYLASE"/>
    <property type="match status" value="1"/>
</dbReference>
<keyword evidence="3" id="KW-0227">DNA damage</keyword>
<dbReference type="Pfam" id="PF00730">
    <property type="entry name" value="HhH-GPD"/>
    <property type="match status" value="1"/>
</dbReference>
<organism evidence="6 7">
    <name type="scientific">Fibrisoma montanum</name>
    <dbReference type="NCBI Taxonomy" id="2305895"/>
    <lineage>
        <taxon>Bacteria</taxon>
        <taxon>Pseudomonadati</taxon>
        <taxon>Bacteroidota</taxon>
        <taxon>Cytophagia</taxon>
        <taxon>Cytophagales</taxon>
        <taxon>Spirosomataceae</taxon>
        <taxon>Fibrisoma</taxon>
    </lineage>
</organism>
<evidence type="ECO:0000313" key="6">
    <source>
        <dbReference type="EMBL" id="RIV23984.1"/>
    </source>
</evidence>
<protein>
    <recommendedName>
        <fullName evidence="2">DNA-3-methyladenine glycosylase II</fullName>
        <ecNumber evidence="2">3.2.2.21</ecNumber>
    </recommendedName>
</protein>
<proteinExistence type="predicted"/>
<name>A0A418MC77_9BACT</name>
<keyword evidence="4" id="KW-0234">DNA repair</keyword>
<evidence type="ECO:0000256" key="3">
    <source>
        <dbReference type="ARBA" id="ARBA00022763"/>
    </source>
</evidence>
<gene>
    <name evidence="6" type="ORF">DYU11_13555</name>
</gene>
<dbReference type="OrthoDB" id="9785929at2"/>
<accession>A0A418MC77</accession>
<dbReference type="Proteomes" id="UP000283523">
    <property type="component" value="Unassembled WGS sequence"/>
</dbReference>
<dbReference type="CDD" id="cd00056">
    <property type="entry name" value="ENDO3c"/>
    <property type="match status" value="1"/>
</dbReference>
<sequence length="211" mass="24075">MHPTTVSEAISYLTSKDVRLYQLIQTTAPPPVDSSGDVYYDLLSCIIDQQIHYRSKSTAFWRFLDLFSGGYPHPQQLLSLPEEAVLDLKVSGRKYQHLRAVATWWRHEGGAQIDWTELSDEAVRRQLASVPGVGTWTTDMVLLFTLQRPNIFPADDYGLKKAMREQYGLTSEGKALKTDMEQIAQAWVPYRSLACRYLWASTQVRKTSQSL</sequence>
<evidence type="ECO:0000313" key="7">
    <source>
        <dbReference type="Proteomes" id="UP000283523"/>
    </source>
</evidence>
<dbReference type="InterPro" id="IPR011257">
    <property type="entry name" value="DNA_glycosylase"/>
</dbReference>
<dbReference type="GO" id="GO:0008725">
    <property type="term" value="F:DNA-3-methyladenine glycosylase activity"/>
    <property type="evidence" value="ECO:0007669"/>
    <property type="project" value="TreeGrafter"/>
</dbReference>
<dbReference type="SMART" id="SM00478">
    <property type="entry name" value="ENDO3c"/>
    <property type="match status" value="1"/>
</dbReference>
<dbReference type="EC" id="3.2.2.21" evidence="2"/>
<keyword evidence="7" id="KW-1185">Reference proteome</keyword>
<dbReference type="GO" id="GO:0032131">
    <property type="term" value="F:alkylated DNA binding"/>
    <property type="evidence" value="ECO:0007669"/>
    <property type="project" value="TreeGrafter"/>
</dbReference>
<dbReference type="SUPFAM" id="SSF48150">
    <property type="entry name" value="DNA-glycosylase"/>
    <property type="match status" value="1"/>
</dbReference>
<dbReference type="Gene3D" id="1.10.1670.40">
    <property type="match status" value="1"/>
</dbReference>
<evidence type="ECO:0000256" key="1">
    <source>
        <dbReference type="ARBA" id="ARBA00000086"/>
    </source>
</evidence>
<dbReference type="InterPro" id="IPR003265">
    <property type="entry name" value="HhH-GPD_domain"/>
</dbReference>
<comment type="caution">
    <text evidence="6">The sequence shown here is derived from an EMBL/GenBank/DDBJ whole genome shotgun (WGS) entry which is preliminary data.</text>
</comment>
<dbReference type="GO" id="GO:0006307">
    <property type="term" value="P:DNA alkylation repair"/>
    <property type="evidence" value="ECO:0007669"/>
    <property type="project" value="TreeGrafter"/>
</dbReference>
<dbReference type="Gene3D" id="1.10.340.30">
    <property type="entry name" value="Hypothetical protein, domain 2"/>
    <property type="match status" value="1"/>
</dbReference>
<evidence type="ECO:0000259" key="5">
    <source>
        <dbReference type="SMART" id="SM00478"/>
    </source>
</evidence>
<dbReference type="RefSeq" id="WP_119668200.1">
    <property type="nucleotide sequence ID" value="NZ_QXED01000003.1"/>
</dbReference>
<dbReference type="GO" id="GO:0043916">
    <property type="term" value="F:DNA-7-methylguanine glycosylase activity"/>
    <property type="evidence" value="ECO:0007669"/>
    <property type="project" value="TreeGrafter"/>
</dbReference>